<dbReference type="EMBL" id="MHNK01000010">
    <property type="protein sequence ID" value="OGZ43873.1"/>
    <property type="molecule type" value="Genomic_DNA"/>
</dbReference>
<dbReference type="AlphaFoldDB" id="A0A1G2G0M0"/>
<organism evidence="1 2">
    <name type="scientific">Candidatus Ryanbacteria bacterium RIFCSPHIGHO2_01_FULL_45_22</name>
    <dbReference type="NCBI Taxonomy" id="1802114"/>
    <lineage>
        <taxon>Bacteria</taxon>
        <taxon>Candidatus Ryaniibacteriota</taxon>
    </lineage>
</organism>
<reference evidence="1 2" key="1">
    <citation type="journal article" date="2016" name="Nat. Commun.">
        <title>Thousands of microbial genomes shed light on interconnected biogeochemical processes in an aquifer system.</title>
        <authorList>
            <person name="Anantharaman K."/>
            <person name="Brown C.T."/>
            <person name="Hug L.A."/>
            <person name="Sharon I."/>
            <person name="Castelle C.J."/>
            <person name="Probst A.J."/>
            <person name="Thomas B.C."/>
            <person name="Singh A."/>
            <person name="Wilkins M.J."/>
            <person name="Karaoz U."/>
            <person name="Brodie E.L."/>
            <person name="Williams K.H."/>
            <person name="Hubbard S.S."/>
            <person name="Banfield J.F."/>
        </authorList>
    </citation>
    <scope>NUCLEOTIDE SEQUENCE [LARGE SCALE GENOMIC DNA]</scope>
</reference>
<sequence length="636" mass="72953">MSPEGKKFHFDVEVEEFPDSVLVGLPEQVERDIAKESLNSPLSITRRMLLEAEIPDEEVERYVQAVWEFAGRKSVVELNKEGAFGFAPQEMYFGSHVIFSQQVSAMPDLLKNGPFKPHFGKKEGFTLSTKTIDGEKVLESIVGASENHKDPTAFEKTLVVLNRLMYRFHEPIHINQGLAPGDRFNRLKDHIVLEDLVDTEHVTAYLREHTSMGDGFEISKADWMDESLLIMPNPLEDSEKSMYWTDLLIANNEATMDILADDAVSGYLRSNPETMVWLHNTLAYYMEGLRTLKERLSKDFDRDDSTQEEMNKKILQEIKSSLGFLTRPYFAAFESSLEAEEFLQNSHSKKLGRNVSGEIAKVAPFDYAEVLNIMGDIEKLMYFQYAVHDHAPGKPKRFLGTTVADLATHTFPSGVTHFLASEKTADRYIPQSDPITHDGIYNTASLFASMVEKGFSKDVIKNTLEGINDFLDQEDEEGLIRAKEKLQKEYSIEISITDLKEMYRVYEYLYFDELLDANYPYNFLVRKEVLKKLKTVAPEEAHKLIRGMFSFEAQTSKIDTFLLTGFGRYVKGKLVIRLWEEIKNDKELGIFNLDVPRLSKDQQQEMETIYQELNKEADGVDYEDLIAKVADIKRQQ</sequence>
<comment type="caution">
    <text evidence="1">The sequence shown here is derived from an EMBL/GenBank/DDBJ whole genome shotgun (WGS) entry which is preliminary data.</text>
</comment>
<dbReference type="STRING" id="1802114.A2719_02825"/>
<dbReference type="Proteomes" id="UP000177480">
    <property type="component" value="Unassembled WGS sequence"/>
</dbReference>
<evidence type="ECO:0000313" key="2">
    <source>
        <dbReference type="Proteomes" id="UP000177480"/>
    </source>
</evidence>
<accession>A0A1G2G0M0</accession>
<proteinExistence type="predicted"/>
<name>A0A1G2G0M0_9BACT</name>
<protein>
    <submittedName>
        <fullName evidence="1">Uncharacterized protein</fullName>
    </submittedName>
</protein>
<gene>
    <name evidence="1" type="ORF">A2719_02825</name>
</gene>
<evidence type="ECO:0000313" key="1">
    <source>
        <dbReference type="EMBL" id="OGZ43873.1"/>
    </source>
</evidence>